<proteinExistence type="predicted"/>
<sequence length="145" mass="16402">MQNGELDRTKQAKVLASLLISELERANKIYGTSFASPHEGYAVMLEEMEELFEEIRQKRPDKERLREEAIQVGAMAIKFILSLEKEANASSPMSQEKLLENVAKCRQCLFAVMTADGLAELGSDPCETCNGDLCNWQTNRREDQE</sequence>
<evidence type="ECO:0000313" key="1">
    <source>
        <dbReference type="EMBL" id="SPF40773.1"/>
    </source>
</evidence>
<dbReference type="AlphaFoldDB" id="A0A2U3KM82"/>
<evidence type="ECO:0000313" key="2">
    <source>
        <dbReference type="Proteomes" id="UP000238916"/>
    </source>
</evidence>
<dbReference type="EMBL" id="OMOF01000150">
    <property type="protein sequence ID" value="SPF40773.1"/>
    <property type="molecule type" value="Genomic_DNA"/>
</dbReference>
<dbReference type="Proteomes" id="UP000238916">
    <property type="component" value="Unassembled WGS sequence"/>
</dbReference>
<dbReference type="OrthoDB" id="2989645at2"/>
<reference evidence="2" key="1">
    <citation type="submission" date="2018-02" db="EMBL/GenBank/DDBJ databases">
        <authorList>
            <person name="Hausmann B."/>
        </authorList>
    </citation>
    <scope>NUCLEOTIDE SEQUENCE [LARGE SCALE GENOMIC DNA]</scope>
    <source>
        <strain evidence="2">Peat soil MAG SbF1</strain>
    </source>
</reference>
<organism evidence="1 2">
    <name type="scientific">Candidatus Desulfosporosinus infrequens</name>
    <dbReference type="NCBI Taxonomy" id="2043169"/>
    <lineage>
        <taxon>Bacteria</taxon>
        <taxon>Bacillati</taxon>
        <taxon>Bacillota</taxon>
        <taxon>Clostridia</taxon>
        <taxon>Eubacteriales</taxon>
        <taxon>Desulfitobacteriaceae</taxon>
        <taxon>Desulfosporosinus</taxon>
    </lineage>
</organism>
<name>A0A2U3KM82_9FIRM</name>
<accession>A0A2U3KM82</accession>
<gene>
    <name evidence="1" type="ORF">SBF1_2330008</name>
</gene>
<protein>
    <submittedName>
        <fullName evidence="1">Uncharacterized protein</fullName>
    </submittedName>
</protein>